<dbReference type="PANTHER" id="PTHR46910:SF32">
    <property type="entry name" value="TRANSCRIPTION FACTOR DOMAIN-CONTAINING PROTEIN-RELATED"/>
    <property type="match status" value="1"/>
</dbReference>
<dbReference type="Proteomes" id="UP000754883">
    <property type="component" value="Unassembled WGS sequence"/>
</dbReference>
<dbReference type="InterPro" id="IPR007219">
    <property type="entry name" value="XnlR_reg_dom"/>
</dbReference>
<name>A0A9N9UKB5_9HYPO</name>
<organism evidence="3 4">
    <name type="scientific">Clonostachys byssicola</name>
    <dbReference type="NCBI Taxonomy" id="160290"/>
    <lineage>
        <taxon>Eukaryota</taxon>
        <taxon>Fungi</taxon>
        <taxon>Dikarya</taxon>
        <taxon>Ascomycota</taxon>
        <taxon>Pezizomycotina</taxon>
        <taxon>Sordariomycetes</taxon>
        <taxon>Hypocreomycetidae</taxon>
        <taxon>Hypocreales</taxon>
        <taxon>Bionectriaceae</taxon>
        <taxon>Clonostachys</taxon>
    </lineage>
</organism>
<dbReference type="GO" id="GO:0003677">
    <property type="term" value="F:DNA binding"/>
    <property type="evidence" value="ECO:0007669"/>
    <property type="project" value="InterPro"/>
</dbReference>
<dbReference type="GO" id="GO:0006351">
    <property type="term" value="P:DNA-templated transcription"/>
    <property type="evidence" value="ECO:0007669"/>
    <property type="project" value="InterPro"/>
</dbReference>
<dbReference type="GO" id="GO:0003700">
    <property type="term" value="F:DNA-binding transcription factor activity"/>
    <property type="evidence" value="ECO:0007669"/>
    <property type="project" value="InterPro"/>
</dbReference>
<evidence type="ECO:0000259" key="2">
    <source>
        <dbReference type="SMART" id="SM00906"/>
    </source>
</evidence>
<dbReference type="SMART" id="SM00906">
    <property type="entry name" value="Fungal_trans"/>
    <property type="match status" value="1"/>
</dbReference>
<dbReference type="Pfam" id="PF04082">
    <property type="entry name" value="Fungal_trans"/>
    <property type="match status" value="1"/>
</dbReference>
<keyword evidence="1" id="KW-0539">Nucleus</keyword>
<dbReference type="PANTHER" id="PTHR46910">
    <property type="entry name" value="TRANSCRIPTION FACTOR PDR1"/>
    <property type="match status" value="1"/>
</dbReference>
<protein>
    <recommendedName>
        <fullName evidence="2">Xylanolytic transcriptional activator regulatory domain-containing protein</fullName>
    </recommendedName>
</protein>
<feature type="domain" description="Xylanolytic transcriptional activator regulatory" evidence="2">
    <location>
        <begin position="70"/>
        <end position="143"/>
    </location>
</feature>
<dbReference type="OrthoDB" id="3548654at2759"/>
<evidence type="ECO:0000313" key="4">
    <source>
        <dbReference type="Proteomes" id="UP000754883"/>
    </source>
</evidence>
<accession>A0A9N9UKB5</accession>
<reference evidence="4" key="1">
    <citation type="submission" date="2019-06" db="EMBL/GenBank/DDBJ databases">
        <authorList>
            <person name="Broberg M."/>
        </authorList>
    </citation>
    <scope>NUCLEOTIDE SEQUENCE [LARGE SCALE GENOMIC DNA]</scope>
</reference>
<sequence>MKIHPEYRHSALVANGNRTRTPPGTDLFLHAMTRLHEFVLFDTSCNPIELAEVLCCASLYFHCVDFRSASYRMIGQAIRVALGDGMHTKIHSQDMDSTRSERCHRVWWTIYVLDRQMSSLMGVPMGIPEEQIEAGLPTFPGQPQKSMGLEIQIKLSKVLAQILNTVYGAEGRLDKCFLATMKDALKNIASVTDQLNDSFGIARNGLRGGVCRLSSSLHVLHHQCIVIAARPLLYTFLQARLGQSDLSLAHVHCSGSIRSLIFMCIESAQQILIILTDLQRENLLVSFRLANGASKESFLRFDLDAIFAASVALVVATAIDAALVKDQQLWSETSHSLLGHMVDRGNMLAVQFKAEIDILEDMCSRLRVNWGVQDHCQSPSSETRARTRNDESESLMFGTSAFDPLD</sequence>
<dbReference type="EMBL" id="CABFNO020001465">
    <property type="protein sequence ID" value="CAG9989190.1"/>
    <property type="molecule type" value="Genomic_DNA"/>
</dbReference>
<dbReference type="AlphaFoldDB" id="A0A9N9UKB5"/>
<dbReference type="GO" id="GO:0008270">
    <property type="term" value="F:zinc ion binding"/>
    <property type="evidence" value="ECO:0007669"/>
    <property type="project" value="InterPro"/>
</dbReference>
<keyword evidence="4" id="KW-1185">Reference proteome</keyword>
<reference evidence="3 4" key="2">
    <citation type="submission" date="2021-10" db="EMBL/GenBank/DDBJ databases">
        <authorList>
            <person name="Piombo E."/>
        </authorList>
    </citation>
    <scope>NUCLEOTIDE SEQUENCE [LARGE SCALE GENOMIC DNA]</scope>
</reference>
<evidence type="ECO:0000313" key="3">
    <source>
        <dbReference type="EMBL" id="CAG9989190.1"/>
    </source>
</evidence>
<gene>
    <name evidence="3" type="ORF">CBYS24578_00014732</name>
</gene>
<proteinExistence type="predicted"/>
<comment type="caution">
    <text evidence="3">The sequence shown here is derived from an EMBL/GenBank/DDBJ whole genome shotgun (WGS) entry which is preliminary data.</text>
</comment>
<dbReference type="InterPro" id="IPR050987">
    <property type="entry name" value="AtrR-like"/>
</dbReference>
<dbReference type="CDD" id="cd12148">
    <property type="entry name" value="fungal_TF_MHR"/>
    <property type="match status" value="1"/>
</dbReference>
<feature type="non-terminal residue" evidence="3">
    <location>
        <position position="406"/>
    </location>
</feature>
<evidence type="ECO:0000256" key="1">
    <source>
        <dbReference type="ARBA" id="ARBA00023242"/>
    </source>
</evidence>